<dbReference type="OMA" id="LNEWANP"/>
<evidence type="ECO:0000313" key="1">
    <source>
        <dbReference type="EMBL" id="EHK46596.1"/>
    </source>
</evidence>
<keyword evidence="2" id="KW-1185">Reference proteome</keyword>
<protein>
    <submittedName>
        <fullName evidence="1">Uncharacterized protein</fullName>
    </submittedName>
</protein>
<sequence length="238" mass="25267">MLPAERTISFGEHVYTGPIAIEFAKEGTDIVLIVKALLNVKVDTQPEPLKFSLGLKAGTTGAAAYATMLNEWANPAKMGKEIKIKGCSLEFGIVYATFFTTGVPGAIGFAGQLMLGQKEAKLAMKLSQNPKDQVLAASVTDLGVVDLVQFASKVCEIDFPKPPKDLLHFNKFDLYLSTGASIGEIYFPAGASLSGDMLILGKKAKFDCTVGGKGVKLMATIEQFDLGPLKVKGATGKD</sequence>
<organism evidence="1 2">
    <name type="scientific">Hypocrea atroviridis (strain ATCC 20476 / IMI 206040)</name>
    <name type="common">Trichoderma atroviride</name>
    <dbReference type="NCBI Taxonomy" id="452589"/>
    <lineage>
        <taxon>Eukaryota</taxon>
        <taxon>Fungi</taxon>
        <taxon>Dikarya</taxon>
        <taxon>Ascomycota</taxon>
        <taxon>Pezizomycotina</taxon>
        <taxon>Sordariomycetes</taxon>
        <taxon>Hypocreomycetidae</taxon>
        <taxon>Hypocreales</taxon>
        <taxon>Hypocreaceae</taxon>
        <taxon>Trichoderma</taxon>
    </lineage>
</organism>
<reference evidence="1 2" key="1">
    <citation type="journal article" date="2011" name="Genome Biol.">
        <title>Comparative genome sequence analysis underscores mycoparasitism as the ancestral life style of Trichoderma.</title>
        <authorList>
            <person name="Kubicek C.P."/>
            <person name="Herrera-Estrella A."/>
            <person name="Seidl-Seiboth V."/>
            <person name="Martinez D.A."/>
            <person name="Druzhinina I.S."/>
            <person name="Thon M."/>
            <person name="Zeilinger S."/>
            <person name="Casas-Flores S."/>
            <person name="Horwitz B.A."/>
            <person name="Mukherjee P.K."/>
            <person name="Mukherjee M."/>
            <person name="Kredics L."/>
            <person name="Alcaraz L.D."/>
            <person name="Aerts A."/>
            <person name="Antal Z."/>
            <person name="Atanasova L."/>
            <person name="Cervantes-Badillo M.G."/>
            <person name="Challacombe J."/>
            <person name="Chertkov O."/>
            <person name="McCluskey K."/>
            <person name="Coulpier F."/>
            <person name="Deshpande N."/>
            <person name="von Doehren H."/>
            <person name="Ebbole D.J."/>
            <person name="Esquivel-Naranjo E.U."/>
            <person name="Fekete E."/>
            <person name="Flipphi M."/>
            <person name="Glaser F."/>
            <person name="Gomez-Rodriguez E.Y."/>
            <person name="Gruber S."/>
            <person name="Han C."/>
            <person name="Henrissat B."/>
            <person name="Hermosa R."/>
            <person name="Hernandez-Onate M."/>
            <person name="Karaffa L."/>
            <person name="Kosti I."/>
            <person name="Le Crom S."/>
            <person name="Lindquist E."/>
            <person name="Lucas S."/>
            <person name="Luebeck M."/>
            <person name="Luebeck P.S."/>
            <person name="Margeot A."/>
            <person name="Metz B."/>
            <person name="Misra M."/>
            <person name="Nevalainen H."/>
            <person name="Omann M."/>
            <person name="Packer N."/>
            <person name="Perrone G."/>
            <person name="Uresti-Rivera E.E."/>
            <person name="Salamov A."/>
            <person name="Schmoll M."/>
            <person name="Seiboth B."/>
            <person name="Shapiro H."/>
            <person name="Sukno S."/>
            <person name="Tamayo-Ramos J.A."/>
            <person name="Tisch D."/>
            <person name="Wiest A."/>
            <person name="Wilkinson H.H."/>
            <person name="Zhang M."/>
            <person name="Coutinho P.M."/>
            <person name="Kenerley C.M."/>
            <person name="Monte E."/>
            <person name="Baker S.E."/>
            <person name="Grigoriev I.V."/>
        </authorList>
    </citation>
    <scope>NUCLEOTIDE SEQUENCE [LARGE SCALE GENOMIC DNA]</scope>
    <source>
        <strain evidence="2">ATCC 20476 / IMI 206040</strain>
    </source>
</reference>
<dbReference type="eggNOG" id="ENOG502T2XT">
    <property type="taxonomic scope" value="Eukaryota"/>
</dbReference>
<evidence type="ECO:0000313" key="2">
    <source>
        <dbReference type="Proteomes" id="UP000005426"/>
    </source>
</evidence>
<dbReference type="OrthoDB" id="3219467at2759"/>
<accession>G9NRG3</accession>
<dbReference type="EMBL" id="ABDG02000022">
    <property type="protein sequence ID" value="EHK46596.1"/>
    <property type="molecule type" value="Genomic_DNA"/>
</dbReference>
<proteinExistence type="predicted"/>
<feature type="non-terminal residue" evidence="1">
    <location>
        <position position="238"/>
    </location>
</feature>
<comment type="caution">
    <text evidence="1">The sequence shown here is derived from an EMBL/GenBank/DDBJ whole genome shotgun (WGS) entry which is preliminary data.</text>
</comment>
<gene>
    <name evidence="1" type="ORF">TRIATDRAFT_195435</name>
</gene>
<dbReference type="AlphaFoldDB" id="G9NRG3"/>
<dbReference type="HOGENOM" id="CLU_102033_0_0_1"/>
<dbReference type="Proteomes" id="UP000005426">
    <property type="component" value="Unassembled WGS sequence"/>
</dbReference>
<name>G9NRG3_HYPAI</name>